<keyword evidence="3" id="KW-0731">Sigma factor</keyword>
<dbReference type="InterPro" id="IPR007627">
    <property type="entry name" value="RNA_pol_sigma70_r2"/>
</dbReference>
<dbReference type="RefSeq" id="WP_209681633.1">
    <property type="nucleotide sequence ID" value="NZ_JAGIOI010000001.1"/>
</dbReference>
<dbReference type="PANTHER" id="PTHR43133">
    <property type="entry name" value="RNA POLYMERASE ECF-TYPE SIGMA FACTO"/>
    <property type="match status" value="1"/>
</dbReference>
<dbReference type="SUPFAM" id="SSF88946">
    <property type="entry name" value="Sigma2 domain of RNA polymerase sigma factors"/>
    <property type="match status" value="1"/>
</dbReference>
<evidence type="ECO:0000256" key="2">
    <source>
        <dbReference type="ARBA" id="ARBA00023015"/>
    </source>
</evidence>
<evidence type="ECO:0000313" key="9">
    <source>
        <dbReference type="Proteomes" id="UP000711614"/>
    </source>
</evidence>
<dbReference type="PANTHER" id="PTHR43133:SF8">
    <property type="entry name" value="RNA POLYMERASE SIGMA FACTOR HI_1459-RELATED"/>
    <property type="match status" value="1"/>
</dbReference>
<dbReference type="EMBL" id="JAGIOI010000001">
    <property type="protein sequence ID" value="MBP2413994.1"/>
    <property type="molecule type" value="Genomic_DNA"/>
</dbReference>
<evidence type="ECO:0000313" key="8">
    <source>
        <dbReference type="EMBL" id="MBP2413994.1"/>
    </source>
</evidence>
<dbReference type="Pfam" id="PF08281">
    <property type="entry name" value="Sigma70_r4_2"/>
    <property type="match status" value="1"/>
</dbReference>
<evidence type="ECO:0000256" key="1">
    <source>
        <dbReference type="ARBA" id="ARBA00010641"/>
    </source>
</evidence>
<gene>
    <name evidence="8" type="ORF">JOF48_002793</name>
</gene>
<dbReference type="CDD" id="cd06171">
    <property type="entry name" value="Sigma70_r4"/>
    <property type="match status" value="1"/>
</dbReference>
<dbReference type="InterPro" id="IPR013249">
    <property type="entry name" value="RNA_pol_sigma70_r4_t2"/>
</dbReference>
<comment type="caution">
    <text evidence="8">The sequence shown here is derived from an EMBL/GenBank/DDBJ whole genome shotgun (WGS) entry which is preliminary data.</text>
</comment>
<dbReference type="InterPro" id="IPR039425">
    <property type="entry name" value="RNA_pol_sigma-70-like"/>
</dbReference>
<feature type="domain" description="RNA polymerase sigma factor 70 region 4 type 2" evidence="7">
    <location>
        <begin position="103"/>
        <end position="153"/>
    </location>
</feature>
<dbReference type="InterPro" id="IPR036388">
    <property type="entry name" value="WH-like_DNA-bd_sf"/>
</dbReference>
<feature type="domain" description="RNA polymerase sigma-70 region 2" evidence="6">
    <location>
        <begin position="12"/>
        <end position="77"/>
    </location>
</feature>
<evidence type="ECO:0000256" key="3">
    <source>
        <dbReference type="ARBA" id="ARBA00023082"/>
    </source>
</evidence>
<keyword evidence="9" id="KW-1185">Reference proteome</keyword>
<comment type="similarity">
    <text evidence="1">Belongs to the sigma-70 factor family. ECF subfamily.</text>
</comment>
<dbReference type="Gene3D" id="1.10.10.10">
    <property type="entry name" value="Winged helix-like DNA-binding domain superfamily/Winged helix DNA-binding domain"/>
    <property type="match status" value="1"/>
</dbReference>
<dbReference type="Proteomes" id="UP000711614">
    <property type="component" value="Unassembled WGS sequence"/>
</dbReference>
<dbReference type="InterPro" id="IPR014284">
    <property type="entry name" value="RNA_pol_sigma-70_dom"/>
</dbReference>
<proteinExistence type="inferred from homology"/>
<reference evidence="8 9" key="1">
    <citation type="submission" date="2021-03" db="EMBL/GenBank/DDBJ databases">
        <title>Sequencing the genomes of 1000 actinobacteria strains.</title>
        <authorList>
            <person name="Klenk H.-P."/>
        </authorList>
    </citation>
    <scope>NUCLEOTIDE SEQUENCE [LARGE SCALE GENOMIC DNA]</scope>
    <source>
        <strain evidence="8 9">DSM 16005</strain>
    </source>
</reference>
<keyword evidence="4" id="KW-0238">DNA-binding</keyword>
<dbReference type="InterPro" id="IPR013324">
    <property type="entry name" value="RNA_pol_sigma_r3/r4-like"/>
</dbReference>
<dbReference type="NCBIfam" id="TIGR02937">
    <property type="entry name" value="sigma70-ECF"/>
    <property type="match status" value="1"/>
</dbReference>
<dbReference type="InterPro" id="IPR013325">
    <property type="entry name" value="RNA_pol_sigma_r2"/>
</dbReference>
<name>A0ABS4YYX0_9MICC</name>
<keyword evidence="5" id="KW-0804">Transcription</keyword>
<evidence type="ECO:0000256" key="4">
    <source>
        <dbReference type="ARBA" id="ARBA00023125"/>
    </source>
</evidence>
<accession>A0ABS4YYX0</accession>
<dbReference type="SUPFAM" id="SSF88659">
    <property type="entry name" value="Sigma3 and sigma4 domains of RNA polymerase sigma factors"/>
    <property type="match status" value="1"/>
</dbReference>
<dbReference type="Gene3D" id="1.10.1740.10">
    <property type="match status" value="1"/>
</dbReference>
<organism evidence="8 9">
    <name type="scientific">Arthrobacter stackebrandtii</name>
    <dbReference type="NCBI Taxonomy" id="272161"/>
    <lineage>
        <taxon>Bacteria</taxon>
        <taxon>Bacillati</taxon>
        <taxon>Actinomycetota</taxon>
        <taxon>Actinomycetes</taxon>
        <taxon>Micrococcales</taxon>
        <taxon>Micrococcaceae</taxon>
        <taxon>Arthrobacter</taxon>
    </lineage>
</organism>
<evidence type="ECO:0000256" key="5">
    <source>
        <dbReference type="ARBA" id="ARBA00023163"/>
    </source>
</evidence>
<dbReference type="Pfam" id="PF04542">
    <property type="entry name" value="Sigma70_r2"/>
    <property type="match status" value="1"/>
</dbReference>
<keyword evidence="2" id="KW-0805">Transcription regulation</keyword>
<evidence type="ECO:0000259" key="6">
    <source>
        <dbReference type="Pfam" id="PF04542"/>
    </source>
</evidence>
<sequence>MPQTQQDSFLALYEAFSPRVLGYVRRRISSDQAAEEITADVFRIAWQKSGVEPDPSIGWLLNVARNLIGNEYRRRARAAQLQDRLRESERLNAQGGGDDGSRAAIAAALEKLRDKDREILLLSYWEGLTLAEIATVLACREATARVRLHRARKSFELALPQRLRPTGRD</sequence>
<protein>
    <submittedName>
        <fullName evidence="8">RNA polymerase sigma-70 factor (ECF subfamily)</fullName>
    </submittedName>
</protein>
<evidence type="ECO:0000259" key="7">
    <source>
        <dbReference type="Pfam" id="PF08281"/>
    </source>
</evidence>